<accession>A0A4C1TXD9</accession>
<dbReference type="Proteomes" id="UP000299102">
    <property type="component" value="Unassembled WGS sequence"/>
</dbReference>
<organism evidence="2 3">
    <name type="scientific">Eumeta variegata</name>
    <name type="common">Bagworm moth</name>
    <name type="synonym">Eumeta japonica</name>
    <dbReference type="NCBI Taxonomy" id="151549"/>
    <lineage>
        <taxon>Eukaryota</taxon>
        <taxon>Metazoa</taxon>
        <taxon>Ecdysozoa</taxon>
        <taxon>Arthropoda</taxon>
        <taxon>Hexapoda</taxon>
        <taxon>Insecta</taxon>
        <taxon>Pterygota</taxon>
        <taxon>Neoptera</taxon>
        <taxon>Endopterygota</taxon>
        <taxon>Lepidoptera</taxon>
        <taxon>Glossata</taxon>
        <taxon>Ditrysia</taxon>
        <taxon>Tineoidea</taxon>
        <taxon>Psychidae</taxon>
        <taxon>Oiketicinae</taxon>
        <taxon>Eumeta</taxon>
    </lineage>
</organism>
<dbReference type="STRING" id="151549.A0A4C1TXD9"/>
<sequence length="148" mass="16433">MRRCARTASAGSRARRRPAGHSAQSSRGGRLYSLRAMEHEEDRSVSLGTELSASVPPPSPLSGCYLLAVLGEPHTQQHKEIILQRLVKAMQVVCSARCSRKCQLMIVSSHSDSADSRWVQGPCPLACGIEKKKERQKCNAYLKVIWFR</sequence>
<dbReference type="EMBL" id="BGZK01000100">
    <property type="protein sequence ID" value="GBP18709.1"/>
    <property type="molecule type" value="Genomic_DNA"/>
</dbReference>
<keyword evidence="3" id="KW-1185">Reference proteome</keyword>
<comment type="caution">
    <text evidence="2">The sequence shown here is derived from an EMBL/GenBank/DDBJ whole genome shotgun (WGS) entry which is preliminary data.</text>
</comment>
<proteinExistence type="predicted"/>
<evidence type="ECO:0000313" key="3">
    <source>
        <dbReference type="Proteomes" id="UP000299102"/>
    </source>
</evidence>
<feature type="compositionally biased region" description="Low complexity" evidence="1">
    <location>
        <begin position="1"/>
        <end position="12"/>
    </location>
</feature>
<evidence type="ECO:0000313" key="2">
    <source>
        <dbReference type="EMBL" id="GBP18709.1"/>
    </source>
</evidence>
<feature type="region of interest" description="Disordered" evidence="1">
    <location>
        <begin position="1"/>
        <end position="30"/>
    </location>
</feature>
<protein>
    <submittedName>
        <fullName evidence="2">Microtubule-associated protein futsch</fullName>
    </submittedName>
</protein>
<dbReference type="OrthoDB" id="5371837at2759"/>
<evidence type="ECO:0000256" key="1">
    <source>
        <dbReference type="SAM" id="MobiDB-lite"/>
    </source>
</evidence>
<gene>
    <name evidence="2" type="primary">futsch</name>
    <name evidence="2" type="ORF">EVAR_8534_1</name>
</gene>
<reference evidence="2 3" key="1">
    <citation type="journal article" date="2019" name="Commun. Biol.">
        <title>The bagworm genome reveals a unique fibroin gene that provides high tensile strength.</title>
        <authorList>
            <person name="Kono N."/>
            <person name="Nakamura H."/>
            <person name="Ohtoshi R."/>
            <person name="Tomita M."/>
            <person name="Numata K."/>
            <person name="Arakawa K."/>
        </authorList>
    </citation>
    <scope>NUCLEOTIDE SEQUENCE [LARGE SCALE GENOMIC DNA]</scope>
</reference>
<dbReference type="AlphaFoldDB" id="A0A4C1TXD9"/>
<name>A0A4C1TXD9_EUMVA</name>